<dbReference type="RefSeq" id="WP_036883262.1">
    <property type="nucleotide sequence ID" value="NZ_JRNR01000054.1"/>
</dbReference>
<protein>
    <submittedName>
        <fullName evidence="5">Glycosyl transferase family 1</fullName>
    </submittedName>
</protein>
<dbReference type="EMBL" id="JRNR01000054">
    <property type="protein sequence ID" value="KGF49249.1"/>
    <property type="molecule type" value="Genomic_DNA"/>
</dbReference>
<dbReference type="CDD" id="cd03808">
    <property type="entry name" value="GT4_CapM-like"/>
    <property type="match status" value="1"/>
</dbReference>
<dbReference type="AlphaFoldDB" id="A0A096CVF9"/>
<evidence type="ECO:0000259" key="3">
    <source>
        <dbReference type="Pfam" id="PF00534"/>
    </source>
</evidence>
<dbReference type="PANTHER" id="PTHR12526:SF629">
    <property type="entry name" value="TEICHURONIC ACID BIOSYNTHESIS GLYCOSYLTRANSFERASE TUAH-RELATED"/>
    <property type="match status" value="1"/>
</dbReference>
<evidence type="ECO:0000313" key="6">
    <source>
        <dbReference type="Proteomes" id="UP000029538"/>
    </source>
</evidence>
<evidence type="ECO:0000256" key="1">
    <source>
        <dbReference type="ARBA" id="ARBA00022676"/>
    </source>
</evidence>
<feature type="domain" description="Glycosyltransferase subfamily 4-like N-terminal" evidence="4">
    <location>
        <begin position="27"/>
        <end position="171"/>
    </location>
</feature>
<evidence type="ECO:0000313" key="5">
    <source>
        <dbReference type="EMBL" id="KGF49249.1"/>
    </source>
</evidence>
<proteinExistence type="predicted"/>
<name>A0A096CVF9_9BACT</name>
<dbReference type="Gene3D" id="3.40.50.2000">
    <property type="entry name" value="Glycogen Phosphorylase B"/>
    <property type="match status" value="2"/>
</dbReference>
<dbReference type="InterPro" id="IPR028098">
    <property type="entry name" value="Glyco_trans_4-like_N"/>
</dbReference>
<gene>
    <name evidence="5" type="ORF">HMPREF0654_06175</name>
</gene>
<evidence type="ECO:0000259" key="4">
    <source>
        <dbReference type="Pfam" id="PF13439"/>
    </source>
</evidence>
<feature type="domain" description="Glycosyl transferase family 1" evidence="3">
    <location>
        <begin position="200"/>
        <end position="366"/>
    </location>
</feature>
<organism evidence="5 6">
    <name type="scientific">Prevotella disiens DNF00882</name>
    <dbReference type="NCBI Taxonomy" id="1401075"/>
    <lineage>
        <taxon>Bacteria</taxon>
        <taxon>Pseudomonadati</taxon>
        <taxon>Bacteroidota</taxon>
        <taxon>Bacteroidia</taxon>
        <taxon>Bacteroidales</taxon>
        <taxon>Prevotellaceae</taxon>
        <taxon>Prevotella</taxon>
    </lineage>
</organism>
<dbReference type="Pfam" id="PF13439">
    <property type="entry name" value="Glyco_transf_4"/>
    <property type="match status" value="1"/>
</dbReference>
<sequence>MKYNSKNILHVVNIYFVLPYFIGGQFKYFKDKGYNMHVICSESKYLPQYAKEQGFDYKVVPILRAINLLQDFKSILKICQYIKEKQIDIIVGHTPKGGLLSMIAGWIMRVPNRIYFRHGLVYQTSKGLKRFLLKSIDRLTSLLATKIVCVSPSVLETSIKDKLAPEKKQIILHKGTCCGIDTEGIFNTDCIDKEKLLFLKSKWAIKESDWVIGYSGRLVRDKGIIELIRAFRIVKAENPNYKLLLVGMFEVRDALPEDVQQDIKNDSQIVWTDFQNSDMEYFYSMMNVYVLASYREGFPTGVLEAQSMKVPVITTRATGCCDSIIENETGLFIHHNAEELAAAIQRIHNHETQLSGEKARQWVRNNFENHIVWKEIEKLY</sequence>
<evidence type="ECO:0000256" key="2">
    <source>
        <dbReference type="ARBA" id="ARBA00022679"/>
    </source>
</evidence>
<dbReference type="Pfam" id="PF00534">
    <property type="entry name" value="Glycos_transf_1"/>
    <property type="match status" value="1"/>
</dbReference>
<reference evidence="5 6" key="1">
    <citation type="submission" date="2014-07" db="EMBL/GenBank/DDBJ databases">
        <authorList>
            <person name="McCorrison J."/>
            <person name="Sanka R."/>
            <person name="Torralba M."/>
            <person name="Gillis M."/>
            <person name="Haft D.H."/>
            <person name="Methe B."/>
            <person name="Sutton G."/>
            <person name="Nelson K.E."/>
        </authorList>
    </citation>
    <scope>NUCLEOTIDE SEQUENCE [LARGE SCALE GENOMIC DNA]</scope>
    <source>
        <strain evidence="5 6">DNF00882</strain>
    </source>
</reference>
<comment type="caution">
    <text evidence="5">The sequence shown here is derived from an EMBL/GenBank/DDBJ whole genome shotgun (WGS) entry which is preliminary data.</text>
</comment>
<dbReference type="GO" id="GO:0016757">
    <property type="term" value="F:glycosyltransferase activity"/>
    <property type="evidence" value="ECO:0007669"/>
    <property type="project" value="UniProtKB-KW"/>
</dbReference>
<dbReference type="PANTHER" id="PTHR12526">
    <property type="entry name" value="GLYCOSYLTRANSFERASE"/>
    <property type="match status" value="1"/>
</dbReference>
<accession>A0A096CVF9</accession>
<keyword evidence="2 5" id="KW-0808">Transferase</keyword>
<keyword evidence="1" id="KW-0328">Glycosyltransferase</keyword>
<dbReference type="Proteomes" id="UP000029538">
    <property type="component" value="Unassembled WGS sequence"/>
</dbReference>
<dbReference type="SUPFAM" id="SSF53756">
    <property type="entry name" value="UDP-Glycosyltransferase/glycogen phosphorylase"/>
    <property type="match status" value="1"/>
</dbReference>
<dbReference type="InterPro" id="IPR001296">
    <property type="entry name" value="Glyco_trans_1"/>
</dbReference>